<dbReference type="GeneID" id="103509275"/>
<protein>
    <submittedName>
        <fullName evidence="3">Uncharacterized protein LOC103509275</fullName>
    </submittedName>
</protein>
<feature type="compositionally biased region" description="Polar residues" evidence="1">
    <location>
        <begin position="13"/>
        <end position="51"/>
    </location>
</feature>
<dbReference type="Proteomes" id="UP000079169">
    <property type="component" value="Unplaced"/>
</dbReference>
<proteinExistence type="predicted"/>
<accession>A0A1S3D2K3</accession>
<dbReference type="KEGG" id="dci:103509275"/>
<feature type="region of interest" description="Disordered" evidence="1">
    <location>
        <begin position="1"/>
        <end position="51"/>
    </location>
</feature>
<gene>
    <name evidence="3" type="primary">LOC103509275</name>
</gene>
<evidence type="ECO:0000313" key="2">
    <source>
        <dbReference type="Proteomes" id="UP000079169"/>
    </source>
</evidence>
<reference evidence="3" key="1">
    <citation type="submission" date="2025-08" db="UniProtKB">
        <authorList>
            <consortium name="RefSeq"/>
        </authorList>
    </citation>
    <scope>IDENTIFICATION</scope>
</reference>
<name>A0A1S3D2K3_DIACI</name>
<dbReference type="RefSeq" id="XP_008472093.1">
    <property type="nucleotide sequence ID" value="XM_008473871.2"/>
</dbReference>
<organism evidence="2 3">
    <name type="scientific">Diaphorina citri</name>
    <name type="common">Asian citrus psyllid</name>
    <dbReference type="NCBI Taxonomy" id="121845"/>
    <lineage>
        <taxon>Eukaryota</taxon>
        <taxon>Metazoa</taxon>
        <taxon>Ecdysozoa</taxon>
        <taxon>Arthropoda</taxon>
        <taxon>Hexapoda</taxon>
        <taxon>Insecta</taxon>
        <taxon>Pterygota</taxon>
        <taxon>Neoptera</taxon>
        <taxon>Paraneoptera</taxon>
        <taxon>Hemiptera</taxon>
        <taxon>Sternorrhyncha</taxon>
        <taxon>Psylloidea</taxon>
        <taxon>Psyllidae</taxon>
        <taxon>Diaphorininae</taxon>
        <taxon>Diaphorina</taxon>
    </lineage>
</organism>
<dbReference type="AlphaFoldDB" id="A0A1S3D2K3"/>
<sequence length="71" mass="7797">MTMPDVIRGDYSTDISPPLESNPQPSDPNARQQEINPTIAESTTSGGNGSEVTCVTTHMRNLYHNMDHKIP</sequence>
<evidence type="ECO:0000313" key="3">
    <source>
        <dbReference type="RefSeq" id="XP_008472093.1"/>
    </source>
</evidence>
<evidence type="ECO:0000256" key="1">
    <source>
        <dbReference type="SAM" id="MobiDB-lite"/>
    </source>
</evidence>
<dbReference type="PaxDb" id="121845-A0A1S3D2K3"/>
<keyword evidence="2" id="KW-1185">Reference proteome</keyword>